<proteinExistence type="predicted"/>
<dbReference type="AlphaFoldDB" id="A0A553PPP7"/>
<feature type="region of interest" description="Disordered" evidence="1">
    <location>
        <begin position="1"/>
        <end position="47"/>
    </location>
</feature>
<feature type="region of interest" description="Disordered" evidence="1">
    <location>
        <begin position="63"/>
        <end position="110"/>
    </location>
</feature>
<feature type="compositionally biased region" description="Acidic residues" evidence="1">
    <location>
        <begin position="318"/>
        <end position="351"/>
    </location>
</feature>
<organism evidence="2 3">
    <name type="scientific">Tigriopus californicus</name>
    <name type="common">Marine copepod</name>
    <dbReference type="NCBI Taxonomy" id="6832"/>
    <lineage>
        <taxon>Eukaryota</taxon>
        <taxon>Metazoa</taxon>
        <taxon>Ecdysozoa</taxon>
        <taxon>Arthropoda</taxon>
        <taxon>Crustacea</taxon>
        <taxon>Multicrustacea</taxon>
        <taxon>Hexanauplia</taxon>
        <taxon>Copepoda</taxon>
        <taxon>Harpacticoida</taxon>
        <taxon>Harpacticidae</taxon>
        <taxon>Tigriopus</taxon>
    </lineage>
</organism>
<comment type="caution">
    <text evidence="2">The sequence shown here is derived from an EMBL/GenBank/DDBJ whole genome shotgun (WGS) entry which is preliminary data.</text>
</comment>
<feature type="compositionally biased region" description="Basic and acidic residues" evidence="1">
    <location>
        <begin position="205"/>
        <end position="215"/>
    </location>
</feature>
<protein>
    <submittedName>
        <fullName evidence="2">Uncharacterized protein</fullName>
    </submittedName>
</protein>
<accession>A0A553PPP7</accession>
<feature type="compositionally biased region" description="Acidic residues" evidence="1">
    <location>
        <begin position="158"/>
        <end position="167"/>
    </location>
</feature>
<feature type="compositionally biased region" description="Acidic residues" evidence="1">
    <location>
        <begin position="216"/>
        <end position="237"/>
    </location>
</feature>
<feature type="region of interest" description="Disordered" evidence="1">
    <location>
        <begin position="314"/>
        <end position="351"/>
    </location>
</feature>
<evidence type="ECO:0000256" key="1">
    <source>
        <dbReference type="SAM" id="MobiDB-lite"/>
    </source>
</evidence>
<sequence>MKMNVPAETTGLSSDTSLRPNSTLSDETLSATSSVSSDEHESLELEDELAILREDGLYHQFRTLLSSGKSRGGRSKPSSDTPPLEGGETGIKTRSRAPVPSVDLFSSDENDDDYVVSAKAGFGQEIGQGDPGFVDDMGQDPLEPFLPEGFATPSDSSSSDEELDVVDAEEVSECLKDVEVPLVMRNEAALRFPFLWRTKSKLADVDENASHHTDSDPDFELVEEDFDASSSSEDEEYDTAREEDIADMIAHLKLNQNEDEMVEVNADEGASVFVVEKSPGKEDPQGMDVPAEEVPEGAVVYEHYKLAESIFSFKEESYKDEEDSDFEPDEFEMESEVDTDSASESESQVET</sequence>
<reference evidence="2 3" key="1">
    <citation type="journal article" date="2018" name="Nat. Ecol. Evol.">
        <title>Genomic signatures of mitonuclear coevolution across populations of Tigriopus californicus.</title>
        <authorList>
            <person name="Barreto F.S."/>
            <person name="Watson E.T."/>
            <person name="Lima T.G."/>
            <person name="Willett C.S."/>
            <person name="Edmands S."/>
            <person name="Li W."/>
            <person name="Burton R.S."/>
        </authorList>
    </citation>
    <scope>NUCLEOTIDE SEQUENCE [LARGE SCALE GENOMIC DNA]</scope>
    <source>
        <strain evidence="2 3">San Diego</strain>
    </source>
</reference>
<dbReference type="Proteomes" id="UP000318571">
    <property type="component" value="Chromosome 6"/>
</dbReference>
<keyword evidence="3" id="KW-1185">Reference proteome</keyword>
<feature type="region of interest" description="Disordered" evidence="1">
    <location>
        <begin position="122"/>
        <end position="167"/>
    </location>
</feature>
<gene>
    <name evidence="2" type="ORF">TCAL_12606</name>
</gene>
<name>A0A553PPP7_TIGCA</name>
<evidence type="ECO:0000313" key="3">
    <source>
        <dbReference type="Proteomes" id="UP000318571"/>
    </source>
</evidence>
<evidence type="ECO:0000313" key="2">
    <source>
        <dbReference type="EMBL" id="TRY79646.1"/>
    </source>
</evidence>
<feature type="region of interest" description="Disordered" evidence="1">
    <location>
        <begin position="205"/>
        <end position="239"/>
    </location>
</feature>
<dbReference type="EMBL" id="VCGU01000002">
    <property type="protein sequence ID" value="TRY79646.1"/>
    <property type="molecule type" value="Genomic_DNA"/>
</dbReference>
<feature type="compositionally biased region" description="Polar residues" evidence="1">
    <location>
        <begin position="10"/>
        <end position="32"/>
    </location>
</feature>